<sequence length="123" mass="14526">MILHKGKALKVQSNSKSLDKSFSGSLNDEVSFISKKSKKMLKPPVYNEEQYAYWKDHKEMYVKSIQYNLMCTTKEMWDALKVTHEGTKNVQLRNIVTLEIHYEMFRLENGKTVTIIFFFLFCD</sequence>
<keyword evidence="2" id="KW-1185">Reference proteome</keyword>
<dbReference type="AlphaFoldDB" id="A0A371GJM3"/>
<feature type="non-terminal residue" evidence="1">
    <location>
        <position position="1"/>
    </location>
</feature>
<gene>
    <name evidence="1" type="ORF">CR513_27347</name>
</gene>
<organism evidence="1 2">
    <name type="scientific">Mucuna pruriens</name>
    <name type="common">Velvet bean</name>
    <name type="synonym">Dolichos pruriens</name>
    <dbReference type="NCBI Taxonomy" id="157652"/>
    <lineage>
        <taxon>Eukaryota</taxon>
        <taxon>Viridiplantae</taxon>
        <taxon>Streptophyta</taxon>
        <taxon>Embryophyta</taxon>
        <taxon>Tracheophyta</taxon>
        <taxon>Spermatophyta</taxon>
        <taxon>Magnoliopsida</taxon>
        <taxon>eudicotyledons</taxon>
        <taxon>Gunneridae</taxon>
        <taxon>Pentapetalae</taxon>
        <taxon>rosids</taxon>
        <taxon>fabids</taxon>
        <taxon>Fabales</taxon>
        <taxon>Fabaceae</taxon>
        <taxon>Papilionoideae</taxon>
        <taxon>50 kb inversion clade</taxon>
        <taxon>NPAAA clade</taxon>
        <taxon>indigoferoid/millettioid clade</taxon>
        <taxon>Phaseoleae</taxon>
        <taxon>Mucuna</taxon>
    </lineage>
</organism>
<name>A0A371GJM3_MUCPR</name>
<evidence type="ECO:0008006" key="3">
    <source>
        <dbReference type="Google" id="ProtNLM"/>
    </source>
</evidence>
<evidence type="ECO:0000313" key="1">
    <source>
        <dbReference type="EMBL" id="RDX90761.1"/>
    </source>
</evidence>
<dbReference type="EMBL" id="QJKJ01005293">
    <property type="protein sequence ID" value="RDX90761.1"/>
    <property type="molecule type" value="Genomic_DNA"/>
</dbReference>
<comment type="caution">
    <text evidence="1">The sequence shown here is derived from an EMBL/GenBank/DDBJ whole genome shotgun (WGS) entry which is preliminary data.</text>
</comment>
<evidence type="ECO:0000313" key="2">
    <source>
        <dbReference type="Proteomes" id="UP000257109"/>
    </source>
</evidence>
<reference evidence="1" key="1">
    <citation type="submission" date="2018-05" db="EMBL/GenBank/DDBJ databases">
        <title>Draft genome of Mucuna pruriens seed.</title>
        <authorList>
            <person name="Nnadi N.E."/>
            <person name="Vos R."/>
            <person name="Hasami M.H."/>
            <person name="Devisetty U.K."/>
            <person name="Aguiy J.C."/>
        </authorList>
    </citation>
    <scope>NUCLEOTIDE SEQUENCE [LARGE SCALE GENOMIC DNA]</scope>
    <source>
        <strain evidence="1">JCA_2017</strain>
    </source>
</reference>
<dbReference type="Proteomes" id="UP000257109">
    <property type="component" value="Unassembled WGS sequence"/>
</dbReference>
<dbReference type="OrthoDB" id="1932348at2759"/>
<protein>
    <recommendedName>
        <fullName evidence="3">DUF4219 domain-containing protein</fullName>
    </recommendedName>
</protein>
<proteinExistence type="predicted"/>
<accession>A0A371GJM3</accession>